<dbReference type="Pfam" id="PF00392">
    <property type="entry name" value="GntR"/>
    <property type="match status" value="1"/>
</dbReference>
<keyword evidence="1" id="KW-0805">Transcription regulation</keyword>
<evidence type="ECO:0000256" key="4">
    <source>
        <dbReference type="NCBIfam" id="TIGR02018"/>
    </source>
</evidence>
<evidence type="ECO:0000256" key="1">
    <source>
        <dbReference type="ARBA" id="ARBA00023015"/>
    </source>
</evidence>
<dbReference type="Gene3D" id="1.10.10.10">
    <property type="entry name" value="Winged helix-like DNA-binding domain superfamily/Winged helix DNA-binding domain"/>
    <property type="match status" value="1"/>
</dbReference>
<dbReference type="PANTHER" id="PTHR44846">
    <property type="entry name" value="MANNOSYL-D-GLYCERATE TRANSPORT/METABOLISM SYSTEM REPRESSOR MNGR-RELATED"/>
    <property type="match status" value="1"/>
</dbReference>
<name>A0ABX7QPU4_9GAMM</name>
<protein>
    <recommendedName>
        <fullName evidence="4">Histidine utilization repressor</fullName>
    </recommendedName>
</protein>
<dbReference type="SMART" id="SM00866">
    <property type="entry name" value="UTRA"/>
    <property type="match status" value="1"/>
</dbReference>
<dbReference type="Proteomes" id="UP000662770">
    <property type="component" value="Chromosome"/>
</dbReference>
<dbReference type="Pfam" id="PF07702">
    <property type="entry name" value="UTRA"/>
    <property type="match status" value="1"/>
</dbReference>
<dbReference type="CDD" id="cd07377">
    <property type="entry name" value="WHTH_GntR"/>
    <property type="match status" value="1"/>
</dbReference>
<dbReference type="InterPro" id="IPR036390">
    <property type="entry name" value="WH_DNA-bd_sf"/>
</dbReference>
<dbReference type="EMBL" id="CP071503">
    <property type="protein sequence ID" value="QSX33494.1"/>
    <property type="molecule type" value="Genomic_DNA"/>
</dbReference>
<dbReference type="Gene3D" id="3.40.1410.10">
    <property type="entry name" value="Chorismate lyase-like"/>
    <property type="match status" value="1"/>
</dbReference>
<dbReference type="SUPFAM" id="SSF46785">
    <property type="entry name" value="Winged helix' DNA-binding domain"/>
    <property type="match status" value="1"/>
</dbReference>
<dbReference type="InterPro" id="IPR000524">
    <property type="entry name" value="Tscrpt_reg_HTH_GntR"/>
</dbReference>
<keyword evidence="3" id="KW-0804">Transcription</keyword>
<dbReference type="NCBIfam" id="TIGR02018">
    <property type="entry name" value="his_ut_repres"/>
    <property type="match status" value="1"/>
</dbReference>
<evidence type="ECO:0000256" key="2">
    <source>
        <dbReference type="ARBA" id="ARBA00023125"/>
    </source>
</evidence>
<accession>A0ABX7QPU4</accession>
<dbReference type="InterPro" id="IPR050679">
    <property type="entry name" value="Bact_HTH_transcr_reg"/>
</dbReference>
<evidence type="ECO:0000313" key="6">
    <source>
        <dbReference type="EMBL" id="QSX33494.1"/>
    </source>
</evidence>
<dbReference type="InterPro" id="IPR036388">
    <property type="entry name" value="WH-like_DNA-bd_sf"/>
</dbReference>
<evidence type="ECO:0000256" key="3">
    <source>
        <dbReference type="ARBA" id="ARBA00023163"/>
    </source>
</evidence>
<organism evidence="6 7">
    <name type="scientific">Shewanella avicenniae</name>
    <dbReference type="NCBI Taxonomy" id="2814294"/>
    <lineage>
        <taxon>Bacteria</taxon>
        <taxon>Pseudomonadati</taxon>
        <taxon>Pseudomonadota</taxon>
        <taxon>Gammaproteobacteria</taxon>
        <taxon>Alteromonadales</taxon>
        <taxon>Shewanellaceae</taxon>
        <taxon>Shewanella</taxon>
    </lineage>
</organism>
<feature type="domain" description="HTH gntR-type" evidence="5">
    <location>
        <begin position="14"/>
        <end position="82"/>
    </location>
</feature>
<keyword evidence="7" id="KW-1185">Reference proteome</keyword>
<gene>
    <name evidence="6" type="primary">hutC</name>
    <name evidence="6" type="ORF">JYB87_17565</name>
</gene>
<dbReference type="InterPro" id="IPR011663">
    <property type="entry name" value="UTRA"/>
</dbReference>
<dbReference type="SMART" id="SM00345">
    <property type="entry name" value="HTH_GNTR"/>
    <property type="match status" value="1"/>
</dbReference>
<sequence length="247" mass="27655">MTAAKPSTTGKDTQTLHSRICSDFEQKILSGEWPPGYKIPFEHELVEIYGCSRMTVNKAITALVDEGLIHRRRRAGSFVARPKIQSVVLEIPDIQSEITGRGQPYGFELLSRKRRYAQKRKPEEMELGADTPLLALRCLHLASNRPFALESRLINLNAVPEAEGITFEDVSPGHWLIEHVAWTKAQHRISAISADETQAEQLGIEVGTACLLLERQTWRGGEGITYVRQLFPGDAYNLVARFSPSFG</sequence>
<evidence type="ECO:0000259" key="5">
    <source>
        <dbReference type="PROSITE" id="PS50949"/>
    </source>
</evidence>
<proteinExistence type="predicted"/>
<keyword evidence="2" id="KW-0238">DNA-binding</keyword>
<reference evidence="6 7" key="1">
    <citation type="submission" date="2021-03" db="EMBL/GenBank/DDBJ databases">
        <title>Novel species identification of genus Shewanella.</title>
        <authorList>
            <person name="Liu G."/>
            <person name="Zhang Q."/>
        </authorList>
    </citation>
    <scope>NUCLEOTIDE SEQUENCE [LARGE SCALE GENOMIC DNA]</scope>
    <source>
        <strain evidence="6 7">FJAT-51800</strain>
    </source>
</reference>
<dbReference type="RefSeq" id="WP_207354713.1">
    <property type="nucleotide sequence ID" value="NZ_CP071503.1"/>
</dbReference>
<dbReference type="PANTHER" id="PTHR44846:SF16">
    <property type="entry name" value="TRANSCRIPTIONAL REGULATOR PHNF-RELATED"/>
    <property type="match status" value="1"/>
</dbReference>
<dbReference type="InterPro" id="IPR010248">
    <property type="entry name" value="His_ut_repres"/>
</dbReference>
<dbReference type="SUPFAM" id="SSF64288">
    <property type="entry name" value="Chorismate lyase-like"/>
    <property type="match status" value="1"/>
</dbReference>
<dbReference type="PRINTS" id="PR00035">
    <property type="entry name" value="HTHGNTR"/>
</dbReference>
<dbReference type="PROSITE" id="PS50949">
    <property type="entry name" value="HTH_GNTR"/>
    <property type="match status" value="1"/>
</dbReference>
<evidence type="ECO:0000313" key="7">
    <source>
        <dbReference type="Proteomes" id="UP000662770"/>
    </source>
</evidence>
<dbReference type="InterPro" id="IPR028978">
    <property type="entry name" value="Chorismate_lyase_/UTRA_dom_sf"/>
</dbReference>